<evidence type="ECO:0000256" key="1">
    <source>
        <dbReference type="SAM" id="MobiDB-lite"/>
    </source>
</evidence>
<name>A0A1D8KQ99_9CAUD</name>
<proteinExistence type="predicted"/>
<organism evidence="2 3">
    <name type="scientific">Synechococcus phage S-CAM22</name>
    <dbReference type="NCBI Taxonomy" id="1883365"/>
    <lineage>
        <taxon>Viruses</taxon>
        <taxon>Duplodnaviria</taxon>
        <taxon>Heunggongvirae</taxon>
        <taxon>Uroviricota</taxon>
        <taxon>Caudoviricetes</taxon>
        <taxon>Pantevenvirales</taxon>
        <taxon>Kyanoviridae</taxon>
        <taxon>Alisovirus</taxon>
        <taxon>Alisovirus socal22</taxon>
    </lineage>
</organism>
<dbReference type="EMBL" id="KU686207">
    <property type="protein sequence ID" value="AOV60866.1"/>
    <property type="molecule type" value="Genomic_DNA"/>
</dbReference>
<accession>A0A1D8KQ99</accession>
<sequence length="209" mass="21969">MSQVNVNKIISPDQAQNAGPSIDIASNGNISMDTDTFFVDSTNDRFGTGTASPNRTLDLQGTGGASFNAGVIFEKCNISTTPLTGTVNHDAATSNAYYHSAQPSGNWTYNVRYSGSASLDSKMSTGEYIGITYVVPCGSSSRYQTAFQIDGSSQTVEYFDRAPEQAGGGEAGSDDAATTGFDSYYFQIHKTGSGSFTVLGALTHNGSYT</sequence>
<protein>
    <submittedName>
        <fullName evidence="2">Sericin 1-like protein</fullName>
    </submittedName>
</protein>
<evidence type="ECO:0000313" key="3">
    <source>
        <dbReference type="Proteomes" id="UP000241975"/>
    </source>
</evidence>
<gene>
    <name evidence="2" type="ORF">C350210_034</name>
</gene>
<feature type="region of interest" description="Disordered" evidence="1">
    <location>
        <begin position="1"/>
        <end position="22"/>
    </location>
</feature>
<evidence type="ECO:0000313" key="2">
    <source>
        <dbReference type="EMBL" id="AOV60866.1"/>
    </source>
</evidence>
<dbReference type="Proteomes" id="UP000241975">
    <property type="component" value="Segment"/>
</dbReference>
<reference evidence="2 3" key="1">
    <citation type="journal article" date="2016" name="Virology">
        <title>The genomic content and context of auxiliary metabolic genes in marine cyanomyoviruses.</title>
        <authorList>
            <person name="Crummett L.T."/>
            <person name="Puxty R.J."/>
            <person name="Weihe C."/>
            <person name="Marston M.F."/>
            <person name="Martiny J.B."/>
        </authorList>
    </citation>
    <scope>NUCLEOTIDE SEQUENCE [LARGE SCALE GENOMIC DNA]</scope>
    <source>
        <strain evidence="2">0210CC35</strain>
    </source>
</reference>
<keyword evidence="3" id="KW-1185">Reference proteome</keyword>